<reference evidence="2" key="1">
    <citation type="submission" date="2017-01" db="EMBL/GenBank/DDBJ databases">
        <authorList>
            <person name="Wang Y."/>
            <person name="White M."/>
            <person name="Kvist S."/>
            <person name="Moncalvo J.-M."/>
        </authorList>
    </citation>
    <scope>NUCLEOTIDE SEQUENCE [LARGE SCALE GENOMIC DNA]</scope>
    <source>
        <strain evidence="2">ID-206-W2</strain>
    </source>
</reference>
<keyword evidence="2" id="KW-1185">Reference proteome</keyword>
<dbReference type="AlphaFoldDB" id="A0A1R1X3T9"/>
<protein>
    <submittedName>
        <fullName evidence="1">Uncharacterized protein</fullName>
    </submittedName>
</protein>
<proteinExistence type="predicted"/>
<evidence type="ECO:0000313" key="2">
    <source>
        <dbReference type="Proteomes" id="UP000187429"/>
    </source>
</evidence>
<organism evidence="1 2">
    <name type="scientific">Smittium culicis</name>
    <dbReference type="NCBI Taxonomy" id="133412"/>
    <lineage>
        <taxon>Eukaryota</taxon>
        <taxon>Fungi</taxon>
        <taxon>Fungi incertae sedis</taxon>
        <taxon>Zoopagomycota</taxon>
        <taxon>Kickxellomycotina</taxon>
        <taxon>Harpellomycetes</taxon>
        <taxon>Harpellales</taxon>
        <taxon>Legeriomycetaceae</taxon>
        <taxon>Smittium</taxon>
    </lineage>
</organism>
<feature type="non-terminal residue" evidence="1">
    <location>
        <position position="32"/>
    </location>
</feature>
<name>A0A1R1X3T9_9FUNG</name>
<comment type="caution">
    <text evidence="1">The sequence shown here is derived from an EMBL/GenBank/DDBJ whole genome shotgun (WGS) entry which is preliminary data.</text>
</comment>
<sequence length="32" mass="3614">MIDEVHVETFSSLYLSKSVFMLAQKCIAIPGR</sequence>
<accession>A0A1R1X3T9</accession>
<dbReference type="EMBL" id="LSSM01007099">
    <property type="protein sequence ID" value="OMJ09316.1"/>
    <property type="molecule type" value="Genomic_DNA"/>
</dbReference>
<evidence type="ECO:0000313" key="1">
    <source>
        <dbReference type="EMBL" id="OMJ09316.1"/>
    </source>
</evidence>
<gene>
    <name evidence="1" type="ORF">AYI69_g10729</name>
</gene>
<dbReference type="Proteomes" id="UP000187429">
    <property type="component" value="Unassembled WGS sequence"/>
</dbReference>